<keyword evidence="2" id="KW-1185">Reference proteome</keyword>
<dbReference type="InterPro" id="IPR053164">
    <property type="entry name" value="IS1016-like_transposase"/>
</dbReference>
<evidence type="ECO:0000259" key="1">
    <source>
        <dbReference type="SMART" id="SM01126"/>
    </source>
</evidence>
<dbReference type="InterPro" id="IPR024445">
    <property type="entry name" value="Tnp_ISXO2-like"/>
</dbReference>
<dbReference type="NCBIfam" id="NF033547">
    <property type="entry name" value="transpos_IS1595"/>
    <property type="match status" value="1"/>
</dbReference>
<dbReference type="PANTHER" id="PTHR47163:SF3">
    <property type="entry name" value="PROTEIN CBG18017"/>
    <property type="match status" value="1"/>
</dbReference>
<dbReference type="SMART" id="SM01126">
    <property type="entry name" value="DDE_Tnp_IS1595"/>
    <property type="match status" value="1"/>
</dbReference>
<evidence type="ECO:0000313" key="2">
    <source>
        <dbReference type="Proteomes" id="UP000887540"/>
    </source>
</evidence>
<dbReference type="PANTHER" id="PTHR47163">
    <property type="entry name" value="DDE_TNP_IS1595 DOMAIN-CONTAINING PROTEIN"/>
    <property type="match status" value="1"/>
</dbReference>
<protein>
    <submittedName>
        <fullName evidence="3">ISXO2-like transposase domain-containing protein</fullName>
    </submittedName>
</protein>
<feature type="domain" description="ISXO2-like transposase" evidence="1">
    <location>
        <begin position="137"/>
        <end position="283"/>
    </location>
</feature>
<dbReference type="AlphaFoldDB" id="A0A914DR69"/>
<dbReference type="Pfam" id="PF12762">
    <property type="entry name" value="DDE_Tnp_IS1595"/>
    <property type="match status" value="1"/>
</dbReference>
<dbReference type="Proteomes" id="UP000887540">
    <property type="component" value="Unplaced"/>
</dbReference>
<organism evidence="2 3">
    <name type="scientific">Acrobeloides nanus</name>
    <dbReference type="NCBI Taxonomy" id="290746"/>
    <lineage>
        <taxon>Eukaryota</taxon>
        <taxon>Metazoa</taxon>
        <taxon>Ecdysozoa</taxon>
        <taxon>Nematoda</taxon>
        <taxon>Chromadorea</taxon>
        <taxon>Rhabditida</taxon>
        <taxon>Tylenchina</taxon>
        <taxon>Cephalobomorpha</taxon>
        <taxon>Cephaloboidea</taxon>
        <taxon>Cephalobidae</taxon>
        <taxon>Acrobeloides</taxon>
    </lineage>
</organism>
<accession>A0A914DR69</accession>
<name>A0A914DR69_9BILA</name>
<dbReference type="WBParaSite" id="ACRNAN_scaffold3705.g22167.t1">
    <property type="protein sequence ID" value="ACRNAN_scaffold3705.g22167.t1"/>
    <property type="gene ID" value="ACRNAN_scaffold3705.g22167"/>
</dbReference>
<reference evidence="3" key="1">
    <citation type="submission" date="2022-11" db="UniProtKB">
        <authorList>
            <consortium name="WormBaseParasite"/>
        </authorList>
    </citation>
    <scope>IDENTIFICATION</scope>
</reference>
<proteinExistence type="predicted"/>
<evidence type="ECO:0000313" key="3">
    <source>
        <dbReference type="WBParaSite" id="ACRNAN_scaffold3705.g22167.t1"/>
    </source>
</evidence>
<sequence length="306" mass="36807">MNELQDFRLDDLYEKMQLEDDEFQDWLVSLGLLNGRYPCTCGNSMKKKRRNSGQIVWECNRAYHRPTQIRRGYKDGTFFENSNISFQQVFKLSYLWAMNHSVEYAEYETQLAHRIVVSWYKKFRKICKRYFHANPIRLGGNGVIVEADETFMTRRHGGRGRPVRRRSKWLFGIVERGSGRSYYKIVRRRDSATLLSLILRHVLPNTVVHTDEWRAYRALARFPMFRHRFVNHGANFVDPQDRTLHTQTIEGKNGQWKEWVRRRHGVIDQIIPDLILEFNWRERFGRRNVVFFNFWSQVADMYPCIQ</sequence>